<comment type="caution">
    <text evidence="5">The sequence shown here is derived from an EMBL/GenBank/DDBJ whole genome shotgun (WGS) entry which is preliminary data.</text>
</comment>
<dbReference type="EMBL" id="MU864404">
    <property type="protein sequence ID" value="KAK4187331.1"/>
    <property type="molecule type" value="Genomic_DNA"/>
</dbReference>
<dbReference type="GO" id="GO:0006414">
    <property type="term" value="P:translational elongation"/>
    <property type="evidence" value="ECO:0007669"/>
    <property type="project" value="TreeGrafter"/>
</dbReference>
<dbReference type="PROSITE" id="PS50405">
    <property type="entry name" value="GST_CTER"/>
    <property type="match status" value="1"/>
</dbReference>
<dbReference type="PROSITE" id="PS50404">
    <property type="entry name" value="GST_NTER"/>
    <property type="match status" value="1"/>
</dbReference>
<evidence type="ECO:0000259" key="3">
    <source>
        <dbReference type="PROSITE" id="PS50404"/>
    </source>
</evidence>
<feature type="domain" description="GST C-terminal" evidence="4">
    <location>
        <begin position="91"/>
        <end position="222"/>
    </location>
</feature>
<dbReference type="SUPFAM" id="SSF47616">
    <property type="entry name" value="GST C-terminal domain-like"/>
    <property type="match status" value="1"/>
</dbReference>
<dbReference type="AlphaFoldDB" id="A0AAN6WST8"/>
<evidence type="ECO:0000256" key="1">
    <source>
        <dbReference type="ARBA" id="ARBA00007409"/>
    </source>
</evidence>
<dbReference type="PANTHER" id="PTHR43986">
    <property type="entry name" value="ELONGATION FACTOR 1-GAMMA"/>
    <property type="match status" value="1"/>
</dbReference>
<dbReference type="FunFam" id="3.40.30.10:FF:000142">
    <property type="entry name" value="Elongation factor 1 gamma"/>
    <property type="match status" value="1"/>
</dbReference>
<reference evidence="5" key="1">
    <citation type="journal article" date="2023" name="Mol. Phylogenet. Evol.">
        <title>Genome-scale phylogeny and comparative genomics of the fungal order Sordariales.</title>
        <authorList>
            <person name="Hensen N."/>
            <person name="Bonometti L."/>
            <person name="Westerberg I."/>
            <person name="Brannstrom I.O."/>
            <person name="Guillou S."/>
            <person name="Cros-Aarteil S."/>
            <person name="Calhoun S."/>
            <person name="Haridas S."/>
            <person name="Kuo A."/>
            <person name="Mondo S."/>
            <person name="Pangilinan J."/>
            <person name="Riley R."/>
            <person name="LaButti K."/>
            <person name="Andreopoulos B."/>
            <person name="Lipzen A."/>
            <person name="Chen C."/>
            <person name="Yan M."/>
            <person name="Daum C."/>
            <person name="Ng V."/>
            <person name="Clum A."/>
            <person name="Steindorff A."/>
            <person name="Ohm R.A."/>
            <person name="Martin F."/>
            <person name="Silar P."/>
            <person name="Natvig D.O."/>
            <person name="Lalanne C."/>
            <person name="Gautier V."/>
            <person name="Ament-Velasquez S.L."/>
            <person name="Kruys A."/>
            <person name="Hutchinson M.I."/>
            <person name="Powell A.J."/>
            <person name="Barry K."/>
            <person name="Miller A.N."/>
            <person name="Grigoriev I.V."/>
            <person name="Debuchy R."/>
            <person name="Gladieux P."/>
            <person name="Hiltunen Thoren M."/>
            <person name="Johannesson H."/>
        </authorList>
    </citation>
    <scope>NUCLEOTIDE SEQUENCE</scope>
    <source>
        <strain evidence="5">PSN309</strain>
    </source>
</reference>
<evidence type="ECO:0000313" key="5">
    <source>
        <dbReference type="EMBL" id="KAK4187331.1"/>
    </source>
</evidence>
<comment type="similarity">
    <text evidence="1 2">Belongs to the GST superfamily.</text>
</comment>
<dbReference type="Pfam" id="PF02798">
    <property type="entry name" value="GST_N"/>
    <property type="match status" value="1"/>
</dbReference>
<keyword evidence="6" id="KW-1185">Reference proteome</keyword>
<dbReference type="SFLD" id="SFLDG00358">
    <property type="entry name" value="Main_(cytGST)"/>
    <property type="match status" value="1"/>
</dbReference>
<dbReference type="Gene3D" id="3.40.30.10">
    <property type="entry name" value="Glutaredoxin"/>
    <property type="match status" value="1"/>
</dbReference>
<dbReference type="InterPro" id="IPR004045">
    <property type="entry name" value="Glutathione_S-Trfase_N"/>
</dbReference>
<dbReference type="InterPro" id="IPR050802">
    <property type="entry name" value="EF-GSTs"/>
</dbReference>
<evidence type="ECO:0000256" key="2">
    <source>
        <dbReference type="RuleBase" id="RU003494"/>
    </source>
</evidence>
<dbReference type="PANTHER" id="PTHR43986:SF10">
    <property type="entry name" value="ELONGATION FACTOR EEF-1B GAMMA SUBUNIT, PUTATIVE (AFU_ORTHOLOGUE AFUA_1G17120)-RELATED"/>
    <property type="match status" value="1"/>
</dbReference>
<reference evidence="5" key="2">
    <citation type="submission" date="2023-05" db="EMBL/GenBank/DDBJ databases">
        <authorList>
            <consortium name="Lawrence Berkeley National Laboratory"/>
            <person name="Steindorff A."/>
            <person name="Hensen N."/>
            <person name="Bonometti L."/>
            <person name="Westerberg I."/>
            <person name="Brannstrom I.O."/>
            <person name="Guillou S."/>
            <person name="Cros-Aarteil S."/>
            <person name="Calhoun S."/>
            <person name="Haridas S."/>
            <person name="Kuo A."/>
            <person name="Mondo S."/>
            <person name="Pangilinan J."/>
            <person name="Riley R."/>
            <person name="Labutti K."/>
            <person name="Andreopoulos B."/>
            <person name="Lipzen A."/>
            <person name="Chen C."/>
            <person name="Yanf M."/>
            <person name="Daum C."/>
            <person name="Ng V."/>
            <person name="Clum A."/>
            <person name="Ohm R."/>
            <person name="Martin F."/>
            <person name="Silar P."/>
            <person name="Natvig D."/>
            <person name="Lalanne C."/>
            <person name="Gautier V."/>
            <person name="Ament-Velasquez S.L."/>
            <person name="Kruys A."/>
            <person name="Hutchinson M.I."/>
            <person name="Powell A.J."/>
            <person name="Barry K."/>
            <person name="Miller A.N."/>
            <person name="Grigoriev I.V."/>
            <person name="Debuchy R."/>
            <person name="Gladieux P."/>
            <person name="Thoren M.H."/>
            <person name="Johannesson H."/>
        </authorList>
    </citation>
    <scope>NUCLEOTIDE SEQUENCE</scope>
    <source>
        <strain evidence="5">PSN309</strain>
    </source>
</reference>
<dbReference type="Pfam" id="PF00043">
    <property type="entry name" value="GST_C"/>
    <property type="match status" value="1"/>
</dbReference>
<evidence type="ECO:0000313" key="6">
    <source>
        <dbReference type="Proteomes" id="UP001302126"/>
    </source>
</evidence>
<dbReference type="InterPro" id="IPR036282">
    <property type="entry name" value="Glutathione-S-Trfase_C_sf"/>
</dbReference>
<dbReference type="SFLD" id="SFLDS00019">
    <property type="entry name" value="Glutathione_Transferase_(cytos"/>
    <property type="match status" value="1"/>
</dbReference>
<sequence>MSFGKIWSYSGNFRVQRALALADINGLDVQVVPDFQMGVTNKSEDFLSKFPLGKAPAFESADGKFFLTEGQAIGRYIAESGPKADQLLGADPQTRAKIEEWACFSEAELANNIIPPLLMVMAKMIPYDEAKYNQSAAALERALKRVEVALKGGKKFLVGDQFTFADAMVLGPLHLAGKFLLDEEMRKAAPSVEGYLKGLLEAVPEMKKQFGDIVLAETRTRA</sequence>
<dbReference type="SUPFAM" id="SSF52833">
    <property type="entry name" value="Thioredoxin-like"/>
    <property type="match status" value="1"/>
</dbReference>
<dbReference type="GO" id="GO:0005737">
    <property type="term" value="C:cytoplasm"/>
    <property type="evidence" value="ECO:0007669"/>
    <property type="project" value="TreeGrafter"/>
</dbReference>
<proteinExistence type="inferred from homology"/>
<dbReference type="InterPro" id="IPR036249">
    <property type="entry name" value="Thioredoxin-like_sf"/>
</dbReference>
<name>A0AAN6WST8_9PEZI</name>
<accession>A0AAN6WST8</accession>
<dbReference type="InterPro" id="IPR004046">
    <property type="entry name" value="GST_C"/>
</dbReference>
<organism evidence="5 6">
    <name type="scientific">Podospora australis</name>
    <dbReference type="NCBI Taxonomy" id="1536484"/>
    <lineage>
        <taxon>Eukaryota</taxon>
        <taxon>Fungi</taxon>
        <taxon>Dikarya</taxon>
        <taxon>Ascomycota</taxon>
        <taxon>Pezizomycotina</taxon>
        <taxon>Sordariomycetes</taxon>
        <taxon>Sordariomycetidae</taxon>
        <taxon>Sordariales</taxon>
        <taxon>Podosporaceae</taxon>
        <taxon>Podospora</taxon>
    </lineage>
</organism>
<dbReference type="CDD" id="cd03044">
    <property type="entry name" value="GST_N_EF1Bgamma"/>
    <property type="match status" value="1"/>
</dbReference>
<dbReference type="InterPro" id="IPR040079">
    <property type="entry name" value="Glutathione_S-Trfase"/>
</dbReference>
<gene>
    <name evidence="5" type="ORF">QBC35DRAFT_474577</name>
</gene>
<dbReference type="Gene3D" id="1.20.1050.10">
    <property type="match status" value="1"/>
</dbReference>
<dbReference type="Proteomes" id="UP001302126">
    <property type="component" value="Unassembled WGS sequence"/>
</dbReference>
<dbReference type="GO" id="GO:0005634">
    <property type="term" value="C:nucleus"/>
    <property type="evidence" value="ECO:0007669"/>
    <property type="project" value="TreeGrafter"/>
</dbReference>
<evidence type="ECO:0000259" key="4">
    <source>
        <dbReference type="PROSITE" id="PS50405"/>
    </source>
</evidence>
<dbReference type="InterPro" id="IPR010987">
    <property type="entry name" value="Glutathione-S-Trfase_C-like"/>
</dbReference>
<feature type="domain" description="GST N-terminal" evidence="3">
    <location>
        <begin position="2"/>
        <end position="85"/>
    </location>
</feature>
<protein>
    <submittedName>
        <fullName evidence="5">Glutathione S-transferase</fullName>
    </submittedName>
</protein>